<keyword evidence="2" id="KW-1185">Reference proteome</keyword>
<name>A0AAD9J210_9ANNE</name>
<evidence type="ECO:0000313" key="1">
    <source>
        <dbReference type="EMBL" id="KAK2144185.1"/>
    </source>
</evidence>
<comment type="caution">
    <text evidence="1">The sequence shown here is derived from an EMBL/GenBank/DDBJ whole genome shotgun (WGS) entry which is preliminary data.</text>
</comment>
<organism evidence="1 2">
    <name type="scientific">Paralvinella palmiformis</name>
    <dbReference type="NCBI Taxonomy" id="53620"/>
    <lineage>
        <taxon>Eukaryota</taxon>
        <taxon>Metazoa</taxon>
        <taxon>Spiralia</taxon>
        <taxon>Lophotrochozoa</taxon>
        <taxon>Annelida</taxon>
        <taxon>Polychaeta</taxon>
        <taxon>Sedentaria</taxon>
        <taxon>Canalipalpata</taxon>
        <taxon>Terebellida</taxon>
        <taxon>Terebelliformia</taxon>
        <taxon>Alvinellidae</taxon>
        <taxon>Paralvinella</taxon>
    </lineage>
</organism>
<proteinExistence type="predicted"/>
<sequence>MYLKLFNGIKRKAKINYYKTILEENMNNIKQIWKVWKKAIGKENYKIYLPNSFNIENKPVSFQ</sequence>
<evidence type="ECO:0000313" key="2">
    <source>
        <dbReference type="Proteomes" id="UP001208570"/>
    </source>
</evidence>
<accession>A0AAD9J210</accession>
<dbReference type="AlphaFoldDB" id="A0AAD9J210"/>
<protein>
    <submittedName>
        <fullName evidence="1">Uncharacterized protein</fullName>
    </submittedName>
</protein>
<dbReference type="Proteomes" id="UP001208570">
    <property type="component" value="Unassembled WGS sequence"/>
</dbReference>
<reference evidence="1" key="1">
    <citation type="journal article" date="2023" name="Mol. Biol. Evol.">
        <title>Third-Generation Sequencing Reveals the Adaptive Role of the Epigenome in Three Deep-Sea Polychaetes.</title>
        <authorList>
            <person name="Perez M."/>
            <person name="Aroh O."/>
            <person name="Sun Y."/>
            <person name="Lan Y."/>
            <person name="Juniper S.K."/>
            <person name="Young C.R."/>
            <person name="Angers B."/>
            <person name="Qian P.Y."/>
        </authorList>
    </citation>
    <scope>NUCLEOTIDE SEQUENCE</scope>
    <source>
        <strain evidence="1">P08H-3</strain>
    </source>
</reference>
<gene>
    <name evidence="1" type="ORF">LSH36_778g00072</name>
</gene>
<dbReference type="EMBL" id="JAODUP010000778">
    <property type="protein sequence ID" value="KAK2144185.1"/>
    <property type="molecule type" value="Genomic_DNA"/>
</dbReference>